<keyword evidence="2" id="KW-1133">Transmembrane helix</keyword>
<reference evidence="4" key="1">
    <citation type="submission" date="2022-01" db="EMBL/GenBank/DDBJ databases">
        <title>Paenibacillus spongiae sp. nov., isolated from marine sponge.</title>
        <authorList>
            <person name="Li Z."/>
            <person name="Zhang M."/>
        </authorList>
    </citation>
    <scope>NUCLEOTIDE SEQUENCE</scope>
    <source>
        <strain evidence="4">PHS-Z3</strain>
    </source>
</reference>
<keyword evidence="5" id="KW-1185">Reference proteome</keyword>
<dbReference type="RefSeq" id="WP_258387949.1">
    <property type="nucleotide sequence ID" value="NZ_CP091430.1"/>
</dbReference>
<keyword evidence="2" id="KW-0472">Membrane</keyword>
<proteinExistence type="predicted"/>
<gene>
    <name evidence="4" type="ORF">L1F29_08750</name>
</gene>
<dbReference type="Pfam" id="PF26347">
    <property type="entry name" value="YtrI_sporulation"/>
    <property type="match status" value="1"/>
</dbReference>
<sequence length="164" mass="18932">MRVPMFERYHALMQGAAGFMVGLIVGAIVYHSIFLLNFEAIKNMNGQLEEKLNQYETDIKQLKQFKTQHTVIKSVLPIIEQDLKLDELTQTALKKKLRDNLKVLIGRSIYEIDSDAKMARLLLSGKVYTDIYKKDYTVEIKTMLVVDNVLQVWFKAKVLERPPG</sequence>
<keyword evidence="2" id="KW-0812">Transmembrane</keyword>
<feature type="transmembrane region" description="Helical" evidence="2">
    <location>
        <begin position="12"/>
        <end position="36"/>
    </location>
</feature>
<dbReference type="EMBL" id="CP091430">
    <property type="protein sequence ID" value="UVI31887.1"/>
    <property type="molecule type" value="Genomic_DNA"/>
</dbReference>
<organism evidence="4 5">
    <name type="scientific">Paenibacillus spongiae</name>
    <dbReference type="NCBI Taxonomy" id="2909671"/>
    <lineage>
        <taxon>Bacteria</taxon>
        <taxon>Bacillati</taxon>
        <taxon>Bacillota</taxon>
        <taxon>Bacilli</taxon>
        <taxon>Bacillales</taxon>
        <taxon>Paenibacillaceae</taxon>
        <taxon>Paenibacillus</taxon>
    </lineage>
</organism>
<accession>A0ABY5SGP0</accession>
<keyword evidence="1" id="KW-0175">Coiled coil</keyword>
<dbReference type="InterPro" id="IPR058620">
    <property type="entry name" value="YtrI_C"/>
</dbReference>
<feature type="coiled-coil region" evidence="1">
    <location>
        <begin position="38"/>
        <end position="65"/>
    </location>
</feature>
<evidence type="ECO:0000259" key="3">
    <source>
        <dbReference type="Pfam" id="PF26347"/>
    </source>
</evidence>
<dbReference type="Proteomes" id="UP001057877">
    <property type="component" value="Chromosome"/>
</dbReference>
<protein>
    <recommendedName>
        <fullName evidence="3">Sporulation membrane protein YtrI C-terminal domain-containing protein</fullName>
    </recommendedName>
</protein>
<feature type="domain" description="Sporulation membrane protein YtrI C-terminal" evidence="3">
    <location>
        <begin position="81"/>
        <end position="157"/>
    </location>
</feature>
<evidence type="ECO:0000313" key="5">
    <source>
        <dbReference type="Proteomes" id="UP001057877"/>
    </source>
</evidence>
<evidence type="ECO:0000313" key="4">
    <source>
        <dbReference type="EMBL" id="UVI31887.1"/>
    </source>
</evidence>
<name>A0ABY5SGP0_9BACL</name>
<evidence type="ECO:0000256" key="1">
    <source>
        <dbReference type="SAM" id="Coils"/>
    </source>
</evidence>
<evidence type="ECO:0000256" key="2">
    <source>
        <dbReference type="SAM" id="Phobius"/>
    </source>
</evidence>